<comment type="similarity">
    <text evidence="17">Belongs to the NnrD/CARKD family.</text>
</comment>
<evidence type="ECO:0000256" key="7">
    <source>
        <dbReference type="ARBA" id="ARBA00022840"/>
    </source>
</evidence>
<feature type="binding site" evidence="18">
    <location>
        <position position="148"/>
    </location>
    <ligand>
        <name>(6S)-NADPHX</name>
        <dbReference type="ChEBI" id="CHEBI:64076"/>
    </ligand>
</feature>
<comment type="similarity">
    <text evidence="18">Belongs to the NnrE/AIBP family.</text>
</comment>
<dbReference type="GO" id="GO:0046872">
    <property type="term" value="F:metal ion binding"/>
    <property type="evidence" value="ECO:0007669"/>
    <property type="project" value="UniProtKB-UniRule"/>
</dbReference>
<dbReference type="EC" id="5.1.99.6" evidence="19"/>
<dbReference type="RefSeq" id="WP_160485523.1">
    <property type="nucleotide sequence ID" value="NZ_WUBR01000002.1"/>
</dbReference>
<dbReference type="Proteomes" id="UP000461409">
    <property type="component" value="Unassembled WGS sequence"/>
</dbReference>
<dbReference type="PANTHER" id="PTHR12592">
    <property type="entry name" value="ATP-DEPENDENT (S)-NAD(P)H-HYDRATE DEHYDRATASE FAMILY MEMBER"/>
    <property type="match status" value="1"/>
</dbReference>
<evidence type="ECO:0000256" key="2">
    <source>
        <dbReference type="ARBA" id="ARBA00000909"/>
    </source>
</evidence>
<comment type="caution">
    <text evidence="17">Lacks conserved residue(s) required for the propagation of feature annotation.</text>
</comment>
<comment type="function">
    <text evidence="18">Catalyzes the epimerization of the S- and R-forms of NAD(P)HX, a damaged form of NAD(P)H that is a result of enzymatic or heat-dependent hydration. This is a prerequisite for the S-specific NAD(P)H-hydrate dehydratase to allow the repair of both epimers of NAD(P)HX.</text>
</comment>
<dbReference type="PROSITE" id="PS51383">
    <property type="entry name" value="YJEF_C_3"/>
    <property type="match status" value="1"/>
</dbReference>
<dbReference type="Pfam" id="PF03853">
    <property type="entry name" value="YjeF_N"/>
    <property type="match status" value="1"/>
</dbReference>
<comment type="caution">
    <text evidence="22">The sequence shown here is derived from an EMBL/GenBank/DDBJ whole genome shotgun (WGS) entry which is preliminary data.</text>
</comment>
<comment type="similarity">
    <text evidence="3 19">In the N-terminal section; belongs to the NnrE/AIBP family.</text>
</comment>
<evidence type="ECO:0000256" key="4">
    <source>
        <dbReference type="ARBA" id="ARBA00009524"/>
    </source>
</evidence>
<dbReference type="Gene3D" id="3.40.50.10260">
    <property type="entry name" value="YjeF N-terminal domain"/>
    <property type="match status" value="1"/>
</dbReference>
<evidence type="ECO:0000256" key="19">
    <source>
        <dbReference type="PIRNR" id="PIRNR017184"/>
    </source>
</evidence>
<dbReference type="PANTHER" id="PTHR12592:SF0">
    <property type="entry name" value="ATP-DEPENDENT (S)-NAD(P)H-HYDRATE DEHYDRATASE"/>
    <property type="match status" value="1"/>
</dbReference>
<feature type="binding site" evidence="18">
    <location>
        <position position="151"/>
    </location>
    <ligand>
        <name>K(+)</name>
        <dbReference type="ChEBI" id="CHEBI:29103"/>
    </ligand>
</feature>
<comment type="catalytic activity">
    <reaction evidence="2 18 19">
        <text>(6R)-NADPHX = (6S)-NADPHX</text>
        <dbReference type="Rhea" id="RHEA:32227"/>
        <dbReference type="ChEBI" id="CHEBI:64076"/>
        <dbReference type="ChEBI" id="CHEBI:64077"/>
        <dbReference type="EC" id="5.1.99.6"/>
    </reaction>
</comment>
<dbReference type="CDD" id="cd01171">
    <property type="entry name" value="YXKO-related"/>
    <property type="match status" value="1"/>
</dbReference>
<feature type="binding site" evidence="17">
    <location>
        <position position="344"/>
    </location>
    <ligand>
        <name>(6S)-NADPHX</name>
        <dbReference type="ChEBI" id="CHEBI:64076"/>
    </ligand>
</feature>
<evidence type="ECO:0000256" key="3">
    <source>
        <dbReference type="ARBA" id="ARBA00006001"/>
    </source>
</evidence>
<keyword evidence="8 17" id="KW-0521">NADP</keyword>
<comment type="function">
    <text evidence="17">Catalyzes the dehydration of the S-form of NAD(P)HX at the expense of ADP, which is converted to AMP. Together with NAD(P)HX epimerase, which catalyzes the epimerization of the S- and R-forms, the enzyme allows the repair of both epimers of NAD(P)HX, a damaged form of NAD(P)H that is a result of enzymatic or heat-dependent hydration.</text>
</comment>
<evidence type="ECO:0000256" key="16">
    <source>
        <dbReference type="ARBA" id="ARBA00049209"/>
    </source>
</evidence>
<proteinExistence type="inferred from homology"/>
<feature type="binding site" evidence="18">
    <location>
        <position position="115"/>
    </location>
    <ligand>
        <name>K(+)</name>
        <dbReference type="ChEBI" id="CHEBI:29103"/>
    </ligand>
</feature>
<dbReference type="NCBIfam" id="TIGR00197">
    <property type="entry name" value="yjeF_nterm"/>
    <property type="match status" value="1"/>
</dbReference>
<dbReference type="InterPro" id="IPR030677">
    <property type="entry name" value="Nnr"/>
</dbReference>
<feature type="binding site" evidence="17">
    <location>
        <position position="409"/>
    </location>
    <ligand>
        <name>(6S)-NADPHX</name>
        <dbReference type="ChEBI" id="CHEBI:64076"/>
    </ligand>
</feature>
<keyword evidence="9 18" id="KW-0630">Potassium</keyword>
<keyword evidence="23" id="KW-1185">Reference proteome</keyword>
<feature type="binding site" evidence="17">
    <location>
        <position position="296"/>
    </location>
    <ligand>
        <name>(6S)-NADPHX</name>
        <dbReference type="ChEBI" id="CHEBI:64076"/>
    </ligand>
</feature>
<dbReference type="NCBIfam" id="TIGR00196">
    <property type="entry name" value="yjeF_cterm"/>
    <property type="match status" value="1"/>
</dbReference>
<dbReference type="GO" id="GO:0110051">
    <property type="term" value="P:metabolite repair"/>
    <property type="evidence" value="ECO:0007669"/>
    <property type="project" value="TreeGrafter"/>
</dbReference>
<sequence length="464" mass="47948">MKAAAPQQILTADQMRASEQRLIDQGETVESLMERAGAGAADWVWRLSAGRPVTVLCGSGNNGGDGYVIARLLEQRGVAVSVVAPMGPKTDAAVTARKRWAGTPVDFASGEVFVDCLFGTGLARPLSDDLLAKLTQLSDAHALSVAIDLPSGVDSDTGECLNDELPHYALTVALGAWKRAHWLMPACAAMGSRHLFDIGVGAVENAVQLTQRPCLSAPARDAHKYSRGLVTIIGGEMPGAAILAAKAAQHAGAGYVKLLAPHSHPDLPADIVLDENEDMSPALDDKRLGALLIGPGLGRSEKARQKLRQALASSAPLVLDADALTLLSPDMLGDGAAAHLATPHEGELASLCEAFGISANGKLEEARALHEATGLTVLAKGSDNILVGSSGIRFFPPTSPWLSTAGTGDVLAGIAASRVASGCTPFLAAQQAVQIHAEAARIAGPVFSASDLVDALPRAYAAFL</sequence>
<evidence type="ECO:0000256" key="13">
    <source>
        <dbReference type="ARBA" id="ARBA00023268"/>
    </source>
</evidence>
<reference evidence="22 23" key="2">
    <citation type="submission" date="2020-02" db="EMBL/GenBank/DDBJ databases">
        <title>Erythrobacter dongmakensis sp. nov., isolated from a tidal mudflat.</title>
        <authorList>
            <person name="Kim I.S."/>
        </authorList>
    </citation>
    <scope>NUCLEOTIDE SEQUENCE [LARGE SCALE GENOMIC DNA]</scope>
    <source>
        <strain evidence="22 23">GH3-10</strain>
    </source>
</reference>
<dbReference type="PROSITE" id="PS51385">
    <property type="entry name" value="YJEF_N"/>
    <property type="match status" value="1"/>
</dbReference>
<dbReference type="InterPro" id="IPR029056">
    <property type="entry name" value="Ribokinase-like"/>
</dbReference>
<dbReference type="EC" id="4.2.1.136" evidence="19"/>
<evidence type="ECO:0000256" key="10">
    <source>
        <dbReference type="ARBA" id="ARBA00023027"/>
    </source>
</evidence>
<protein>
    <recommendedName>
        <fullName evidence="19">Bifunctional NAD(P)H-hydrate repair enzyme</fullName>
    </recommendedName>
    <alternativeName>
        <fullName evidence="19">Nicotinamide nucleotide repair protein</fullName>
    </alternativeName>
    <domain>
        <recommendedName>
            <fullName evidence="19">ADP-dependent (S)-NAD(P)H-hydrate dehydratase</fullName>
            <ecNumber evidence="19">4.2.1.136</ecNumber>
        </recommendedName>
        <alternativeName>
            <fullName evidence="19">ADP-dependent NAD(P)HX dehydratase</fullName>
        </alternativeName>
    </domain>
    <domain>
        <recommendedName>
            <fullName evidence="19">NAD(P)H-hydrate epimerase</fullName>
            <ecNumber evidence="19">5.1.99.6</ecNumber>
        </recommendedName>
    </domain>
</protein>
<keyword evidence="13" id="KW-0511">Multifunctional enzyme</keyword>
<evidence type="ECO:0000256" key="9">
    <source>
        <dbReference type="ARBA" id="ARBA00022958"/>
    </source>
</evidence>
<evidence type="ECO:0000256" key="5">
    <source>
        <dbReference type="ARBA" id="ARBA00022723"/>
    </source>
</evidence>
<dbReference type="InterPro" id="IPR000631">
    <property type="entry name" value="CARKD"/>
</dbReference>
<comment type="subunit">
    <text evidence="17">Homotetramer.</text>
</comment>
<dbReference type="SUPFAM" id="SSF53613">
    <property type="entry name" value="Ribokinase-like"/>
    <property type="match status" value="1"/>
</dbReference>
<dbReference type="GO" id="GO:0052855">
    <property type="term" value="F:ADP-dependent NAD(P)H-hydrate dehydratase activity"/>
    <property type="evidence" value="ECO:0007669"/>
    <property type="project" value="UniProtKB-UniRule"/>
</dbReference>
<name>A0A844XE52_9SPHN</name>
<evidence type="ECO:0000259" key="21">
    <source>
        <dbReference type="PROSITE" id="PS51385"/>
    </source>
</evidence>
<evidence type="ECO:0000256" key="18">
    <source>
        <dbReference type="HAMAP-Rule" id="MF_01966"/>
    </source>
</evidence>
<comment type="catalytic activity">
    <reaction evidence="15 17 19">
        <text>(6S)-NADHX + ADP = AMP + phosphate + NADH + H(+)</text>
        <dbReference type="Rhea" id="RHEA:32223"/>
        <dbReference type="ChEBI" id="CHEBI:15378"/>
        <dbReference type="ChEBI" id="CHEBI:43474"/>
        <dbReference type="ChEBI" id="CHEBI:57945"/>
        <dbReference type="ChEBI" id="CHEBI:64074"/>
        <dbReference type="ChEBI" id="CHEBI:456215"/>
        <dbReference type="ChEBI" id="CHEBI:456216"/>
        <dbReference type="EC" id="4.2.1.136"/>
    </reaction>
</comment>
<dbReference type="GO" id="GO:0005524">
    <property type="term" value="F:ATP binding"/>
    <property type="evidence" value="ECO:0007669"/>
    <property type="project" value="UniProtKB-UniRule"/>
</dbReference>
<feature type="binding site" evidence="18">
    <location>
        <begin position="119"/>
        <end position="125"/>
    </location>
    <ligand>
        <name>(6S)-NADPHX</name>
        <dbReference type="ChEBI" id="CHEBI:64076"/>
    </ligand>
</feature>
<keyword evidence="6 17" id="KW-0547">Nucleotide-binding</keyword>
<dbReference type="AlphaFoldDB" id="A0A844XE52"/>
<evidence type="ECO:0000256" key="8">
    <source>
        <dbReference type="ARBA" id="ARBA00022857"/>
    </source>
</evidence>
<evidence type="ECO:0000256" key="15">
    <source>
        <dbReference type="ARBA" id="ARBA00048238"/>
    </source>
</evidence>
<dbReference type="GO" id="GO:0052856">
    <property type="term" value="F:NAD(P)HX epimerase activity"/>
    <property type="evidence" value="ECO:0007669"/>
    <property type="project" value="UniProtKB-UniRule"/>
</dbReference>
<comment type="catalytic activity">
    <reaction evidence="16 17 19">
        <text>(6S)-NADPHX + ADP = AMP + phosphate + NADPH + H(+)</text>
        <dbReference type="Rhea" id="RHEA:32235"/>
        <dbReference type="ChEBI" id="CHEBI:15378"/>
        <dbReference type="ChEBI" id="CHEBI:43474"/>
        <dbReference type="ChEBI" id="CHEBI:57783"/>
        <dbReference type="ChEBI" id="CHEBI:64076"/>
        <dbReference type="ChEBI" id="CHEBI:456215"/>
        <dbReference type="ChEBI" id="CHEBI:456216"/>
        <dbReference type="EC" id="4.2.1.136"/>
    </reaction>
</comment>
<dbReference type="Gene3D" id="3.40.1190.20">
    <property type="match status" value="1"/>
</dbReference>
<keyword evidence="7 17" id="KW-0067">ATP-binding</keyword>
<feature type="binding site" evidence="18">
    <location>
        <position position="62"/>
    </location>
    <ligand>
        <name>K(+)</name>
        <dbReference type="ChEBI" id="CHEBI:29103"/>
    </ligand>
</feature>
<feature type="binding site" evidence="17">
    <location>
        <position position="408"/>
    </location>
    <ligand>
        <name>AMP</name>
        <dbReference type="ChEBI" id="CHEBI:456215"/>
    </ligand>
</feature>
<evidence type="ECO:0000256" key="6">
    <source>
        <dbReference type="ARBA" id="ARBA00022741"/>
    </source>
</evidence>
<evidence type="ECO:0000313" key="23">
    <source>
        <dbReference type="Proteomes" id="UP000461409"/>
    </source>
</evidence>
<comment type="function">
    <text evidence="14 19">Bifunctional enzyme that catalyzes the epimerization of the S- and R-forms of NAD(P)HX and the dehydration of the S-form of NAD(P)HX at the expense of ADP, which is converted to AMP. This allows the repair of both epimers of NAD(P)HX, a damaged form of NAD(P)H that is a result of enzymatic or heat-dependent hydration.</text>
</comment>
<keyword evidence="12 17" id="KW-0456">Lyase</keyword>
<dbReference type="EMBL" id="WUBR01000002">
    <property type="protein sequence ID" value="MWV27858.1"/>
    <property type="molecule type" value="Genomic_DNA"/>
</dbReference>
<evidence type="ECO:0000256" key="11">
    <source>
        <dbReference type="ARBA" id="ARBA00023235"/>
    </source>
</evidence>
<accession>A0A844XE52</accession>
<organism evidence="22 23">
    <name type="scientific">Aurantiacibacter rhizosphaerae</name>
    <dbReference type="NCBI Taxonomy" id="2691582"/>
    <lineage>
        <taxon>Bacteria</taxon>
        <taxon>Pseudomonadati</taxon>
        <taxon>Pseudomonadota</taxon>
        <taxon>Alphaproteobacteria</taxon>
        <taxon>Sphingomonadales</taxon>
        <taxon>Erythrobacteraceae</taxon>
        <taxon>Aurantiacibacter</taxon>
    </lineage>
</organism>
<evidence type="ECO:0000256" key="14">
    <source>
        <dbReference type="ARBA" id="ARBA00025153"/>
    </source>
</evidence>
<feature type="domain" description="YjeF C-terminal" evidence="20">
    <location>
        <begin position="207"/>
        <end position="463"/>
    </location>
</feature>
<evidence type="ECO:0000313" key="22">
    <source>
        <dbReference type="EMBL" id="MWV27858.1"/>
    </source>
</evidence>
<evidence type="ECO:0000256" key="12">
    <source>
        <dbReference type="ARBA" id="ARBA00023239"/>
    </source>
</evidence>
<keyword evidence="5 18" id="KW-0479">Metal-binding</keyword>
<keyword evidence="10 17" id="KW-0520">NAD</keyword>
<dbReference type="GO" id="GO:0046496">
    <property type="term" value="P:nicotinamide nucleotide metabolic process"/>
    <property type="evidence" value="ECO:0007669"/>
    <property type="project" value="UniProtKB-UniRule"/>
</dbReference>
<gene>
    <name evidence="18" type="primary">nnrE</name>
    <name evidence="17" type="synonym">nnrD</name>
    <name evidence="22" type="ORF">GRF63_08060</name>
</gene>
<dbReference type="InterPro" id="IPR036652">
    <property type="entry name" value="YjeF_N_dom_sf"/>
</dbReference>
<feature type="binding site" evidence="18">
    <location>
        <begin position="61"/>
        <end position="65"/>
    </location>
    <ligand>
        <name>(6S)-NADPHX</name>
        <dbReference type="ChEBI" id="CHEBI:64076"/>
    </ligand>
</feature>
<reference evidence="22 23" key="1">
    <citation type="submission" date="2019-12" db="EMBL/GenBank/DDBJ databases">
        <authorList>
            <person name="Lee S.D."/>
        </authorList>
    </citation>
    <scope>NUCLEOTIDE SEQUENCE [LARGE SCALE GENOMIC DNA]</scope>
    <source>
        <strain evidence="22 23">GH3-10</strain>
    </source>
</reference>
<evidence type="ECO:0000256" key="17">
    <source>
        <dbReference type="HAMAP-Rule" id="MF_01965"/>
    </source>
</evidence>
<dbReference type="Pfam" id="PF01256">
    <property type="entry name" value="Carb_kinase"/>
    <property type="match status" value="1"/>
</dbReference>
<comment type="similarity">
    <text evidence="4 19">In the C-terminal section; belongs to the NnrD/CARKD family.</text>
</comment>
<comment type="cofactor">
    <cofactor evidence="18 19">
        <name>K(+)</name>
        <dbReference type="ChEBI" id="CHEBI:29103"/>
    </cofactor>
    <text evidence="18 19">Binds 1 potassium ion per subunit.</text>
</comment>
<dbReference type="HAMAP" id="MF_01965">
    <property type="entry name" value="NADHX_dehydratase"/>
    <property type="match status" value="1"/>
</dbReference>
<comment type="catalytic activity">
    <reaction evidence="1 18 19">
        <text>(6R)-NADHX = (6S)-NADHX</text>
        <dbReference type="Rhea" id="RHEA:32215"/>
        <dbReference type="ChEBI" id="CHEBI:64074"/>
        <dbReference type="ChEBI" id="CHEBI:64075"/>
        <dbReference type="EC" id="5.1.99.6"/>
    </reaction>
</comment>
<feature type="binding site" evidence="17">
    <location>
        <position position="240"/>
    </location>
    <ligand>
        <name>(6S)-NADPHX</name>
        <dbReference type="ChEBI" id="CHEBI:64076"/>
    </ligand>
</feature>
<feature type="domain" description="YjeF N-terminal" evidence="21">
    <location>
        <begin position="15"/>
        <end position="206"/>
    </location>
</feature>
<dbReference type="HAMAP" id="MF_01966">
    <property type="entry name" value="NADHX_epimerase"/>
    <property type="match status" value="1"/>
</dbReference>
<keyword evidence="11 18" id="KW-0413">Isomerase</keyword>
<dbReference type="PIRSF" id="PIRSF017184">
    <property type="entry name" value="Nnr"/>
    <property type="match status" value="1"/>
</dbReference>
<dbReference type="InterPro" id="IPR004443">
    <property type="entry name" value="YjeF_N_dom"/>
</dbReference>
<evidence type="ECO:0000256" key="1">
    <source>
        <dbReference type="ARBA" id="ARBA00000013"/>
    </source>
</evidence>
<comment type="cofactor">
    <cofactor evidence="17">
        <name>Mg(2+)</name>
        <dbReference type="ChEBI" id="CHEBI:18420"/>
    </cofactor>
</comment>
<evidence type="ECO:0000259" key="20">
    <source>
        <dbReference type="PROSITE" id="PS51383"/>
    </source>
</evidence>
<dbReference type="SUPFAM" id="SSF64153">
    <property type="entry name" value="YjeF N-terminal domain-like"/>
    <property type="match status" value="1"/>
</dbReference>